<name>A0A7X1AUZ6_9BACT</name>
<dbReference type="EMBL" id="JACHVA010000005">
    <property type="protein sequence ID" value="MBC2600189.1"/>
    <property type="molecule type" value="Genomic_DNA"/>
</dbReference>
<gene>
    <name evidence="1" type="ORF">H5P30_00170</name>
</gene>
<accession>A0A7X1AUZ6</accession>
<dbReference type="RefSeq" id="WP_185690947.1">
    <property type="nucleotide sequence ID" value="NZ_JACHVA010000005.1"/>
</dbReference>
<comment type="caution">
    <text evidence="1">The sequence shown here is derived from an EMBL/GenBank/DDBJ whole genome shotgun (WGS) entry which is preliminary data.</text>
</comment>
<evidence type="ECO:0000313" key="2">
    <source>
        <dbReference type="Proteomes" id="UP000525652"/>
    </source>
</evidence>
<proteinExistence type="predicted"/>
<sequence length="123" mass="14311">MIPKELVSAMYDQIEAYVEKDDSRFFRDFARPEDGRLPESESSLPKTYGWVDSITVTRVLIQHYESSSSDGAIRLPIGENVYICWYDVLYEGKEGSLQNEMISKNRSVWKIVEGEWKIIEMGY</sequence>
<evidence type="ECO:0008006" key="3">
    <source>
        <dbReference type="Google" id="ProtNLM"/>
    </source>
</evidence>
<dbReference type="AlphaFoldDB" id="A0A7X1AUZ6"/>
<organism evidence="1 2">
    <name type="scientific">Puniceicoccus vermicola</name>
    <dbReference type="NCBI Taxonomy" id="388746"/>
    <lineage>
        <taxon>Bacteria</taxon>
        <taxon>Pseudomonadati</taxon>
        <taxon>Verrucomicrobiota</taxon>
        <taxon>Opitutia</taxon>
        <taxon>Puniceicoccales</taxon>
        <taxon>Puniceicoccaceae</taxon>
        <taxon>Puniceicoccus</taxon>
    </lineage>
</organism>
<keyword evidence="2" id="KW-1185">Reference proteome</keyword>
<dbReference type="Proteomes" id="UP000525652">
    <property type="component" value="Unassembled WGS sequence"/>
</dbReference>
<protein>
    <recommendedName>
        <fullName evidence="3">DUF4440 domain-containing protein</fullName>
    </recommendedName>
</protein>
<reference evidence="1 2" key="1">
    <citation type="submission" date="2020-07" db="EMBL/GenBank/DDBJ databases">
        <authorList>
            <person name="Feng X."/>
        </authorList>
    </citation>
    <scope>NUCLEOTIDE SEQUENCE [LARGE SCALE GENOMIC DNA]</scope>
    <source>
        <strain evidence="1 2">JCM14086</strain>
    </source>
</reference>
<evidence type="ECO:0000313" key="1">
    <source>
        <dbReference type="EMBL" id="MBC2600189.1"/>
    </source>
</evidence>